<feature type="chain" id="PRO_5044702576" evidence="3">
    <location>
        <begin position="23"/>
        <end position="248"/>
    </location>
</feature>
<dbReference type="RefSeq" id="XP_055872087.1">
    <property type="nucleotide sequence ID" value="XM_056016112.1"/>
</dbReference>
<keyword evidence="3" id="KW-0732">Signal</keyword>
<evidence type="ECO:0000313" key="5">
    <source>
        <dbReference type="Proteomes" id="UP001165740"/>
    </source>
</evidence>
<dbReference type="RefSeq" id="XP_055872086.1">
    <property type="nucleotide sequence ID" value="XM_056016111.1"/>
</dbReference>
<protein>
    <submittedName>
        <fullName evidence="6 7">Uncharacterized protein LOC129923704</fullName>
    </submittedName>
</protein>
<dbReference type="GeneID" id="129923704"/>
<feature type="repeat" description="TNFR-Cys" evidence="1">
    <location>
        <begin position="113"/>
        <end position="161"/>
    </location>
</feature>
<evidence type="ECO:0000259" key="4">
    <source>
        <dbReference type="PROSITE" id="PS50050"/>
    </source>
</evidence>
<gene>
    <name evidence="6 7" type="primary">LOC129923704</name>
</gene>
<name>A0A9W2ZAR7_BIOGL</name>
<sequence>MDALSEALVCIIFIHGANSIMADQTCDPDVPSRAPPKLNDQVMALPQSDVRELNCPEGEYLEFYKCLPCKEGTFRTKQMAALDKFSRCQICQKPGMHEYEKEACSRTKDTLVMCVQGYYRHPTEGNPCDWECKLCKTCGLGEYMFDNFVARDCNDFEDVICCKENNTTVVNGQCVEMTTTTSPRTQPTASSLSSATSTDTTAPKRGESVQRQHVGSSGTAKRPDLYSLLCSVVFNAYQRWYLQISIAH</sequence>
<proteinExistence type="predicted"/>
<feature type="signal peptide" evidence="3">
    <location>
        <begin position="1"/>
        <end position="22"/>
    </location>
</feature>
<dbReference type="InterPro" id="IPR001368">
    <property type="entry name" value="TNFR/NGFR_Cys_rich_reg"/>
</dbReference>
<accession>A0A9W2ZAR7</accession>
<dbReference type="Gene3D" id="2.10.50.10">
    <property type="entry name" value="Tumor Necrosis Factor Receptor, subunit A, domain 2"/>
    <property type="match status" value="1"/>
</dbReference>
<evidence type="ECO:0000256" key="1">
    <source>
        <dbReference type="PROSITE-ProRule" id="PRU00206"/>
    </source>
</evidence>
<reference evidence="6 7" key="1">
    <citation type="submission" date="2025-04" db="UniProtKB">
        <authorList>
            <consortium name="RefSeq"/>
        </authorList>
    </citation>
    <scope>IDENTIFICATION</scope>
</reference>
<evidence type="ECO:0000313" key="7">
    <source>
        <dbReference type="RefSeq" id="XP_055872087.1"/>
    </source>
</evidence>
<evidence type="ECO:0000313" key="6">
    <source>
        <dbReference type="RefSeq" id="XP_055872086.1"/>
    </source>
</evidence>
<organism evidence="5 7">
    <name type="scientific">Biomphalaria glabrata</name>
    <name type="common">Bloodfluke planorb</name>
    <name type="synonym">Freshwater snail</name>
    <dbReference type="NCBI Taxonomy" id="6526"/>
    <lineage>
        <taxon>Eukaryota</taxon>
        <taxon>Metazoa</taxon>
        <taxon>Spiralia</taxon>
        <taxon>Lophotrochozoa</taxon>
        <taxon>Mollusca</taxon>
        <taxon>Gastropoda</taxon>
        <taxon>Heterobranchia</taxon>
        <taxon>Euthyneura</taxon>
        <taxon>Panpulmonata</taxon>
        <taxon>Hygrophila</taxon>
        <taxon>Lymnaeoidea</taxon>
        <taxon>Planorbidae</taxon>
        <taxon>Biomphalaria</taxon>
    </lineage>
</organism>
<feature type="compositionally biased region" description="Low complexity" evidence="2">
    <location>
        <begin position="179"/>
        <end position="201"/>
    </location>
</feature>
<feature type="domain" description="TNFR-Cys" evidence="4">
    <location>
        <begin position="113"/>
        <end position="161"/>
    </location>
</feature>
<evidence type="ECO:0000256" key="3">
    <source>
        <dbReference type="SAM" id="SignalP"/>
    </source>
</evidence>
<keyword evidence="5" id="KW-1185">Reference proteome</keyword>
<dbReference type="PROSITE" id="PS50050">
    <property type="entry name" value="TNFR_NGFR_2"/>
    <property type="match status" value="1"/>
</dbReference>
<dbReference type="AlphaFoldDB" id="A0A9W2ZAR7"/>
<comment type="caution">
    <text evidence="1">Lacks conserved residue(s) required for the propagation of feature annotation.</text>
</comment>
<evidence type="ECO:0000256" key="2">
    <source>
        <dbReference type="SAM" id="MobiDB-lite"/>
    </source>
</evidence>
<feature type="region of interest" description="Disordered" evidence="2">
    <location>
        <begin position="179"/>
        <end position="219"/>
    </location>
</feature>
<dbReference type="Proteomes" id="UP001165740">
    <property type="component" value="Chromosome 17"/>
</dbReference>